<accession>A0ABQ7KNJ2</accession>
<evidence type="ECO:0000256" key="1">
    <source>
        <dbReference type="SAM" id="MobiDB-lite"/>
    </source>
</evidence>
<keyword evidence="3" id="KW-1185">Reference proteome</keyword>
<protein>
    <submittedName>
        <fullName evidence="2">Uncharacterized protein</fullName>
    </submittedName>
</protein>
<proteinExistence type="predicted"/>
<evidence type="ECO:0000313" key="3">
    <source>
        <dbReference type="Proteomes" id="UP000823674"/>
    </source>
</evidence>
<organism evidence="2 3">
    <name type="scientific">Brassica rapa subsp. trilocularis</name>
    <dbReference type="NCBI Taxonomy" id="1813537"/>
    <lineage>
        <taxon>Eukaryota</taxon>
        <taxon>Viridiplantae</taxon>
        <taxon>Streptophyta</taxon>
        <taxon>Embryophyta</taxon>
        <taxon>Tracheophyta</taxon>
        <taxon>Spermatophyta</taxon>
        <taxon>Magnoliopsida</taxon>
        <taxon>eudicotyledons</taxon>
        <taxon>Gunneridae</taxon>
        <taxon>Pentapetalae</taxon>
        <taxon>rosids</taxon>
        <taxon>malvids</taxon>
        <taxon>Brassicales</taxon>
        <taxon>Brassicaceae</taxon>
        <taxon>Brassiceae</taxon>
        <taxon>Brassica</taxon>
    </lineage>
</organism>
<comment type="caution">
    <text evidence="2">The sequence shown here is derived from an EMBL/GenBank/DDBJ whole genome shotgun (WGS) entry which is preliminary data.</text>
</comment>
<evidence type="ECO:0000313" key="2">
    <source>
        <dbReference type="EMBL" id="KAG5375522.1"/>
    </source>
</evidence>
<dbReference type="Proteomes" id="UP000823674">
    <property type="component" value="Chromosome A10"/>
</dbReference>
<feature type="region of interest" description="Disordered" evidence="1">
    <location>
        <begin position="35"/>
        <end position="55"/>
    </location>
</feature>
<gene>
    <name evidence="2" type="primary">A10g503120.1_BraROA</name>
    <name evidence="2" type="ORF">IGI04_040118</name>
</gene>
<dbReference type="EMBL" id="JADBGQ010000010">
    <property type="protein sequence ID" value="KAG5375522.1"/>
    <property type="molecule type" value="Genomic_DNA"/>
</dbReference>
<name>A0ABQ7KNJ2_BRACM</name>
<reference evidence="2 3" key="1">
    <citation type="submission" date="2021-03" db="EMBL/GenBank/DDBJ databases">
        <authorList>
            <person name="King G.J."/>
            <person name="Bancroft I."/>
            <person name="Baten A."/>
            <person name="Bloomfield J."/>
            <person name="Borpatragohain P."/>
            <person name="He Z."/>
            <person name="Irish N."/>
            <person name="Irwin J."/>
            <person name="Liu K."/>
            <person name="Mauleon R.P."/>
            <person name="Moore J."/>
            <person name="Morris R."/>
            <person name="Ostergaard L."/>
            <person name="Wang B."/>
            <person name="Wells R."/>
        </authorList>
    </citation>
    <scope>NUCLEOTIDE SEQUENCE [LARGE SCALE GENOMIC DNA]</scope>
    <source>
        <strain evidence="2">R-o-18</strain>
        <tissue evidence="2">Leaf</tissue>
    </source>
</reference>
<sequence length="76" mass="8949">MSASKRRRFRRTFKFLVYYHKVPDIDETRASLIQSRERTRTSSVNGRAESVVDPSRQTAELNLAVDPARPFRRDDH</sequence>